<evidence type="ECO:0000259" key="2">
    <source>
        <dbReference type="PROSITE" id="PS51658"/>
    </source>
</evidence>
<accession>A0A1J5S6F6</accession>
<dbReference type="Pfam" id="PF02577">
    <property type="entry name" value="BFN_dom"/>
    <property type="match status" value="1"/>
</dbReference>
<dbReference type="AlphaFoldDB" id="A0A1J5S6F6"/>
<sequence>MPNEVIAIAIKGVMPTANGWAVFLGNDEKTFVIYVDHSVGNALQMAISGVKRERPLTHDLIGHILLGLGARLEHIVINDVNEGTFFARILLRMDNELGKKVIEIDARPSDSVVLALQHQRPMYVARSVFDSVEDMSEVLERVMKQQAAAAEGESEEGDDPELGDEDESESDDEGEEGDEGDEGEEDGDDEDRR</sequence>
<comment type="caution">
    <text evidence="3">The sequence shown here is derived from an EMBL/GenBank/DDBJ whole genome shotgun (WGS) entry which is preliminary data.</text>
</comment>
<feature type="domain" description="BFN" evidence="2">
    <location>
        <begin position="1"/>
        <end position="136"/>
    </location>
</feature>
<name>A0A1J5S6F6_9ZZZZ</name>
<dbReference type="InterPro" id="IPR036104">
    <property type="entry name" value="BFN_sf"/>
</dbReference>
<reference evidence="3" key="1">
    <citation type="submission" date="2016-10" db="EMBL/GenBank/DDBJ databases">
        <title>Sequence of Gallionella enrichment culture.</title>
        <authorList>
            <person name="Poehlein A."/>
            <person name="Muehling M."/>
            <person name="Daniel R."/>
        </authorList>
    </citation>
    <scope>NUCLEOTIDE SEQUENCE</scope>
</reference>
<dbReference type="Gene3D" id="3.10.690.10">
    <property type="entry name" value="Bifunctional nuclease domain"/>
    <property type="match status" value="1"/>
</dbReference>
<dbReference type="EMBL" id="MLJW01000063">
    <property type="protein sequence ID" value="OIR03698.1"/>
    <property type="molecule type" value="Genomic_DNA"/>
</dbReference>
<feature type="region of interest" description="Disordered" evidence="1">
    <location>
        <begin position="143"/>
        <end position="193"/>
    </location>
</feature>
<protein>
    <recommendedName>
        <fullName evidence="2">BFN domain-containing protein</fullName>
    </recommendedName>
</protein>
<dbReference type="PANTHER" id="PTHR15160:SF1">
    <property type="entry name" value="VON HIPPEL-LINDAU DISEASE TUMOR SUPPRESSOR"/>
    <property type="match status" value="1"/>
</dbReference>
<dbReference type="PANTHER" id="PTHR15160">
    <property type="entry name" value="VON HIPPEL-LINDAU PROTEIN"/>
    <property type="match status" value="1"/>
</dbReference>
<feature type="compositionally biased region" description="Acidic residues" evidence="1">
    <location>
        <begin position="152"/>
        <end position="193"/>
    </location>
</feature>
<dbReference type="PROSITE" id="PS51658">
    <property type="entry name" value="BFN"/>
    <property type="match status" value="1"/>
</dbReference>
<evidence type="ECO:0000256" key="1">
    <source>
        <dbReference type="SAM" id="MobiDB-lite"/>
    </source>
</evidence>
<dbReference type="GO" id="GO:0004518">
    <property type="term" value="F:nuclease activity"/>
    <property type="evidence" value="ECO:0007669"/>
    <property type="project" value="InterPro"/>
</dbReference>
<evidence type="ECO:0000313" key="3">
    <source>
        <dbReference type="EMBL" id="OIR03698.1"/>
    </source>
</evidence>
<dbReference type="SUPFAM" id="SSF103256">
    <property type="entry name" value="Hypothetical protein TM0160"/>
    <property type="match status" value="1"/>
</dbReference>
<organism evidence="3">
    <name type="scientific">mine drainage metagenome</name>
    <dbReference type="NCBI Taxonomy" id="410659"/>
    <lineage>
        <taxon>unclassified sequences</taxon>
        <taxon>metagenomes</taxon>
        <taxon>ecological metagenomes</taxon>
    </lineage>
</organism>
<dbReference type="InterPro" id="IPR003729">
    <property type="entry name" value="Bi_nuclease_dom"/>
</dbReference>
<gene>
    <name evidence="3" type="ORF">GALL_141150</name>
</gene>
<proteinExistence type="predicted"/>